<feature type="chain" id="PRO_5023826660" evidence="2">
    <location>
        <begin position="30"/>
        <end position="323"/>
    </location>
</feature>
<feature type="region of interest" description="Disordered" evidence="1">
    <location>
        <begin position="44"/>
        <end position="65"/>
    </location>
</feature>
<proteinExistence type="predicted"/>
<evidence type="ECO:0000313" key="4">
    <source>
        <dbReference type="EMBL" id="VWL92941.1"/>
    </source>
</evidence>
<name>A0A5K1IVE5_9ACTN</name>
<evidence type="ECO:0000256" key="1">
    <source>
        <dbReference type="SAM" id="MobiDB-lite"/>
    </source>
</evidence>
<protein>
    <submittedName>
        <fullName evidence="4">Bacterial Ig-like domain (Group 4)</fullName>
    </submittedName>
</protein>
<dbReference type="RefSeq" id="WP_152067689.1">
    <property type="nucleotide sequence ID" value="NZ_CABWIF010000011.1"/>
</dbReference>
<keyword evidence="2" id="KW-0732">Signal</keyword>
<organism evidence="4 5">
    <name type="scientific">Collinsella aerofaciens</name>
    <dbReference type="NCBI Taxonomy" id="74426"/>
    <lineage>
        <taxon>Bacteria</taxon>
        <taxon>Bacillati</taxon>
        <taxon>Actinomycetota</taxon>
        <taxon>Coriobacteriia</taxon>
        <taxon>Coriobacteriales</taxon>
        <taxon>Coriobacteriaceae</taxon>
        <taxon>Collinsella</taxon>
    </lineage>
</organism>
<feature type="signal peptide" evidence="2">
    <location>
        <begin position="1"/>
        <end position="29"/>
    </location>
</feature>
<evidence type="ECO:0000259" key="3">
    <source>
        <dbReference type="Pfam" id="PF07532"/>
    </source>
</evidence>
<feature type="compositionally biased region" description="Low complexity" evidence="1">
    <location>
        <begin position="44"/>
        <end position="63"/>
    </location>
</feature>
<sequence>MNRRHVNAAITAGLALTMTVGSVPPQAFAEMMQGDTTQVVAEQSDATGAAAASADTTQSTSQDQSEDKIASFASLNELHVAEGSDATLPQTVTATYESGTSKQENVTWKLNGADSPATLAQLPVGSYEFEGTVDGATQTVKQRVVVEAVTADPAAVDAANVVAPTSEDGHKVVSVESNPIIEKYVGFDNGDYVPSSEVKVKWSDGTEGSAFVQWDEKSIESFASATEESEIAITGQIRGGYANGQWFSLAEPFDVAGVLKVYAPRTTGGTQWSTWTAAGFAPTLTSSVSVYYSNGESRSCPVVWNKISEDQYQNAGRLLLRAI</sequence>
<reference evidence="4 5" key="1">
    <citation type="submission" date="2019-10" db="EMBL/GenBank/DDBJ databases">
        <authorList>
            <person name="Wolf R A."/>
        </authorList>
    </citation>
    <scope>NUCLEOTIDE SEQUENCE [LARGE SCALE GENOMIC DNA]</scope>
    <source>
        <strain evidence="4">Collinsella_aerofaciens_DSM_13712</strain>
    </source>
</reference>
<dbReference type="Pfam" id="PF07532">
    <property type="entry name" value="Big_4"/>
    <property type="match status" value="2"/>
</dbReference>
<feature type="domain" description="Bacterial Ig-like" evidence="3">
    <location>
        <begin position="276"/>
        <end position="316"/>
    </location>
</feature>
<dbReference type="AlphaFoldDB" id="A0A5K1IVE5"/>
<evidence type="ECO:0000256" key="2">
    <source>
        <dbReference type="SAM" id="SignalP"/>
    </source>
</evidence>
<dbReference type="Proteomes" id="UP000368032">
    <property type="component" value="Unassembled WGS sequence"/>
</dbReference>
<dbReference type="EMBL" id="CABWIF010000011">
    <property type="protein sequence ID" value="VWL92941.1"/>
    <property type="molecule type" value="Genomic_DNA"/>
</dbReference>
<gene>
    <name evidence="4" type="ORF">CKJAJONC_00017</name>
</gene>
<accession>A0A5K1IVE5</accession>
<dbReference type="InterPro" id="IPR011081">
    <property type="entry name" value="Big_4"/>
</dbReference>
<feature type="domain" description="Bacterial Ig-like" evidence="3">
    <location>
        <begin position="79"/>
        <end position="135"/>
    </location>
</feature>
<evidence type="ECO:0000313" key="5">
    <source>
        <dbReference type="Proteomes" id="UP000368032"/>
    </source>
</evidence>